<protein>
    <submittedName>
        <fullName evidence="2">TIGR04219 family outer membrane beta-barrel protein</fullName>
    </submittedName>
</protein>
<name>A0ABV9JMR4_9GAMM</name>
<evidence type="ECO:0000313" key="2">
    <source>
        <dbReference type="EMBL" id="MFC4655533.1"/>
    </source>
</evidence>
<keyword evidence="1" id="KW-0732">Signal</keyword>
<feature type="signal peptide" evidence="1">
    <location>
        <begin position="1"/>
        <end position="21"/>
    </location>
</feature>
<evidence type="ECO:0000313" key="3">
    <source>
        <dbReference type="Proteomes" id="UP001595962"/>
    </source>
</evidence>
<proteinExistence type="predicted"/>
<reference evidence="3" key="1">
    <citation type="journal article" date="2019" name="Int. J. Syst. Evol. Microbiol.">
        <title>The Global Catalogue of Microorganisms (GCM) 10K type strain sequencing project: providing services to taxonomists for standard genome sequencing and annotation.</title>
        <authorList>
            <consortium name="The Broad Institute Genomics Platform"/>
            <consortium name="The Broad Institute Genome Sequencing Center for Infectious Disease"/>
            <person name="Wu L."/>
            <person name="Ma J."/>
        </authorList>
    </citation>
    <scope>NUCLEOTIDE SEQUENCE [LARGE SCALE GENOMIC DNA]</scope>
    <source>
        <strain evidence="3">DT28</strain>
    </source>
</reference>
<dbReference type="RefSeq" id="WP_377334028.1">
    <property type="nucleotide sequence ID" value="NZ_JBHSGB010000010.1"/>
</dbReference>
<feature type="chain" id="PRO_5047028560" evidence="1">
    <location>
        <begin position="22"/>
        <end position="251"/>
    </location>
</feature>
<gene>
    <name evidence="2" type="ORF">ACFO3I_10965</name>
</gene>
<comment type="caution">
    <text evidence="2">The sequence shown here is derived from an EMBL/GenBank/DDBJ whole genome shotgun (WGS) entry which is preliminary data.</text>
</comment>
<dbReference type="InterPro" id="IPR026387">
    <property type="entry name" value="OMP_w_GlyGly"/>
</dbReference>
<dbReference type="Proteomes" id="UP001595962">
    <property type="component" value="Unassembled WGS sequence"/>
</dbReference>
<sequence>MKFSMKAWLCGAALMSPLVWADTVGGLYLNAEVMDASVDGGFGQPGQQQDFLFFNKTLSSYGLKIEHPLPLMPNIRLQYNNLKSGGGTELNRTFMFDGQQFAVASRVMQDADLSNFDATFYYELLDNELFAFDLGVTAKYIDGELSVTSLQNGQSGRQDISTIVPMLYGYGSFGLLGTGVTLFAEANYASYDGSSVSDLKYGLSYELIDVLAFDLQLQTGYKISKMQLDDVDDVDADLSFEGFFAGIQLHF</sequence>
<dbReference type="NCBIfam" id="TIGR04219">
    <property type="entry name" value="OMP_w_GlyGly"/>
    <property type="match status" value="1"/>
</dbReference>
<accession>A0ABV9JMR4</accession>
<dbReference type="EMBL" id="JBHSGB010000010">
    <property type="protein sequence ID" value="MFC4655533.1"/>
    <property type="molecule type" value="Genomic_DNA"/>
</dbReference>
<organism evidence="2 3">
    <name type="scientific">Rheinheimera marina</name>
    <dbReference type="NCBI Taxonomy" id="1774958"/>
    <lineage>
        <taxon>Bacteria</taxon>
        <taxon>Pseudomonadati</taxon>
        <taxon>Pseudomonadota</taxon>
        <taxon>Gammaproteobacteria</taxon>
        <taxon>Chromatiales</taxon>
        <taxon>Chromatiaceae</taxon>
        <taxon>Rheinheimera</taxon>
    </lineage>
</organism>
<keyword evidence="3" id="KW-1185">Reference proteome</keyword>
<evidence type="ECO:0000256" key="1">
    <source>
        <dbReference type="SAM" id="SignalP"/>
    </source>
</evidence>